<evidence type="ECO:0000256" key="2">
    <source>
        <dbReference type="ARBA" id="ARBA00010265"/>
    </source>
</evidence>
<organism evidence="7 8">
    <name type="scientific">Candidatus Fusobacterium pullicola</name>
    <dbReference type="NCBI Taxonomy" id="2838601"/>
    <lineage>
        <taxon>Bacteria</taxon>
        <taxon>Fusobacteriati</taxon>
        <taxon>Fusobacteriota</taxon>
        <taxon>Fusobacteriia</taxon>
        <taxon>Fusobacteriales</taxon>
        <taxon>Fusobacteriaceae</taxon>
        <taxon>Fusobacterium</taxon>
    </lineage>
</organism>
<comment type="subcellular location">
    <subcellularLocation>
        <location evidence="1">Membrane</location>
        <topology evidence="1">Single-pass membrane protein</topology>
    </subcellularLocation>
</comment>
<evidence type="ECO:0000256" key="1">
    <source>
        <dbReference type="ARBA" id="ARBA00004167"/>
    </source>
</evidence>
<protein>
    <submittedName>
        <fullName evidence="7">TrbI/VirB10 family protein</fullName>
    </submittedName>
</protein>
<keyword evidence="5 6" id="KW-0472">Membrane</keyword>
<accession>A0A9E2L0S4</accession>
<dbReference type="Proteomes" id="UP000724657">
    <property type="component" value="Unassembled WGS sequence"/>
</dbReference>
<evidence type="ECO:0000256" key="5">
    <source>
        <dbReference type="ARBA" id="ARBA00023136"/>
    </source>
</evidence>
<sequence length="378" mass="41681">MKLKENIKKAIPKGEGREVNYKNIFGLILIILFLIFSSIYIKGCGKEEKKEKVDNNLQQMNAGKNNIIEYLTAKDKEEITNEGNPVLETIKIEEEKEVENIVETNYVDELMMERLRIEQARKTTPLSPILSRGNTRTSNNNDSLSLTFPDLVIPPYPDMEGDPNYQKKKAEFLKNASINDFVLQKPLTAPISPFEVKAGTIIPITLVTGIVTDNPGDVLGYVQNDVYDTATGRVLLIPAGSIVMGKYNSNVSFGQDRAQAVFNRITLPNMKSIDIGAMNATDRMGQSGLKDKVDARLADVFMSVLMSAILGAGTAVVTEDKDDGWKTSAGQGAGEQAINVGNIYATKTLNVQPKIWIRPSVTAGLFVSKDIILEPYED</sequence>
<dbReference type="GO" id="GO:0016020">
    <property type="term" value="C:membrane"/>
    <property type="evidence" value="ECO:0007669"/>
    <property type="project" value="UniProtKB-SubCell"/>
</dbReference>
<dbReference type="Pfam" id="PF03743">
    <property type="entry name" value="TrbI"/>
    <property type="match status" value="1"/>
</dbReference>
<proteinExistence type="inferred from homology"/>
<evidence type="ECO:0000256" key="6">
    <source>
        <dbReference type="SAM" id="Phobius"/>
    </source>
</evidence>
<reference evidence="7" key="2">
    <citation type="submission" date="2021-04" db="EMBL/GenBank/DDBJ databases">
        <authorList>
            <person name="Gilroy R."/>
        </authorList>
    </citation>
    <scope>NUCLEOTIDE SEQUENCE</scope>
    <source>
        <strain evidence="7">A6-441</strain>
    </source>
</reference>
<keyword evidence="4 6" id="KW-1133">Transmembrane helix</keyword>
<keyword evidence="3 6" id="KW-0812">Transmembrane</keyword>
<reference evidence="7" key="1">
    <citation type="journal article" date="2021" name="PeerJ">
        <title>Extensive microbial diversity within the chicken gut microbiome revealed by metagenomics and culture.</title>
        <authorList>
            <person name="Gilroy R."/>
            <person name="Ravi A."/>
            <person name="Getino M."/>
            <person name="Pursley I."/>
            <person name="Horton D.L."/>
            <person name="Alikhan N.F."/>
            <person name="Baker D."/>
            <person name="Gharbi K."/>
            <person name="Hall N."/>
            <person name="Watson M."/>
            <person name="Adriaenssens E.M."/>
            <person name="Foster-Nyarko E."/>
            <person name="Jarju S."/>
            <person name="Secka A."/>
            <person name="Antonio M."/>
            <person name="Oren A."/>
            <person name="Chaudhuri R.R."/>
            <person name="La Ragione R."/>
            <person name="Hildebrand F."/>
            <person name="Pallen M.J."/>
        </authorList>
    </citation>
    <scope>NUCLEOTIDE SEQUENCE</scope>
    <source>
        <strain evidence="7">A6-441</strain>
    </source>
</reference>
<dbReference type="InterPro" id="IPR042217">
    <property type="entry name" value="T4SS_VirB10/TrbI"/>
</dbReference>
<evidence type="ECO:0000256" key="3">
    <source>
        <dbReference type="ARBA" id="ARBA00022692"/>
    </source>
</evidence>
<evidence type="ECO:0000256" key="4">
    <source>
        <dbReference type="ARBA" id="ARBA00022989"/>
    </source>
</evidence>
<evidence type="ECO:0000313" key="7">
    <source>
        <dbReference type="EMBL" id="MBU3842944.1"/>
    </source>
</evidence>
<name>A0A9E2L0S4_9FUSO</name>
<evidence type="ECO:0000313" key="8">
    <source>
        <dbReference type="Proteomes" id="UP000724657"/>
    </source>
</evidence>
<dbReference type="CDD" id="cd16429">
    <property type="entry name" value="VirB10"/>
    <property type="match status" value="1"/>
</dbReference>
<feature type="transmembrane region" description="Helical" evidence="6">
    <location>
        <begin position="21"/>
        <end position="41"/>
    </location>
</feature>
<dbReference type="Gene3D" id="2.40.128.260">
    <property type="entry name" value="Type IV secretion system, VirB10/TraB/TrbI"/>
    <property type="match status" value="1"/>
</dbReference>
<comment type="similarity">
    <text evidence="2">Belongs to the TrbI/VirB10 family.</text>
</comment>
<comment type="caution">
    <text evidence="7">The sequence shown here is derived from an EMBL/GenBank/DDBJ whole genome shotgun (WGS) entry which is preliminary data.</text>
</comment>
<dbReference type="InterPro" id="IPR005498">
    <property type="entry name" value="T4SS_VirB10/TraB/TrbI"/>
</dbReference>
<dbReference type="EMBL" id="JAHLFN010000073">
    <property type="protein sequence ID" value="MBU3842944.1"/>
    <property type="molecule type" value="Genomic_DNA"/>
</dbReference>
<dbReference type="AlphaFoldDB" id="A0A9E2L0S4"/>
<gene>
    <name evidence="7" type="ORF">IAA47_08215</name>
</gene>